<keyword evidence="2" id="KW-0472">Membrane</keyword>
<keyword evidence="2" id="KW-1133">Transmembrane helix</keyword>
<feature type="compositionally biased region" description="Polar residues" evidence="1">
    <location>
        <begin position="899"/>
        <end position="911"/>
    </location>
</feature>
<dbReference type="EMBL" id="MCBR01009448">
    <property type="protein sequence ID" value="RKF72413.1"/>
    <property type="molecule type" value="Genomic_DNA"/>
</dbReference>
<evidence type="ECO:0000256" key="2">
    <source>
        <dbReference type="SAM" id="Phobius"/>
    </source>
</evidence>
<feature type="region of interest" description="Disordered" evidence="1">
    <location>
        <begin position="629"/>
        <end position="651"/>
    </location>
</feature>
<dbReference type="OrthoDB" id="5402622at2759"/>
<feature type="compositionally biased region" description="Polar residues" evidence="1">
    <location>
        <begin position="740"/>
        <end position="770"/>
    </location>
</feature>
<feature type="region of interest" description="Disordered" evidence="1">
    <location>
        <begin position="899"/>
        <end position="918"/>
    </location>
</feature>
<dbReference type="PANTHER" id="PTHR38426">
    <property type="entry name" value="MAINTENANCE OF TELOMERE CAPPING PROTEIN 4"/>
    <property type="match status" value="1"/>
</dbReference>
<dbReference type="PANTHER" id="PTHR38426:SF1">
    <property type="entry name" value="MAINTENANCE OF TELOMERE CAPPING PROTEIN 4"/>
    <property type="match status" value="1"/>
</dbReference>
<feature type="region of interest" description="Disordered" evidence="1">
    <location>
        <begin position="1"/>
        <end position="103"/>
    </location>
</feature>
<name>A0A420ID02_9PEZI</name>
<feature type="region of interest" description="Disordered" evidence="1">
    <location>
        <begin position="673"/>
        <end position="702"/>
    </location>
</feature>
<feature type="region of interest" description="Disordered" evidence="1">
    <location>
        <begin position="216"/>
        <end position="242"/>
    </location>
</feature>
<evidence type="ECO:0000313" key="3">
    <source>
        <dbReference type="EMBL" id="RKF72413.1"/>
    </source>
</evidence>
<feature type="compositionally biased region" description="Polar residues" evidence="1">
    <location>
        <begin position="937"/>
        <end position="952"/>
    </location>
</feature>
<organism evidence="3 4">
    <name type="scientific">Golovinomyces cichoracearum</name>
    <dbReference type="NCBI Taxonomy" id="62708"/>
    <lineage>
        <taxon>Eukaryota</taxon>
        <taxon>Fungi</taxon>
        <taxon>Dikarya</taxon>
        <taxon>Ascomycota</taxon>
        <taxon>Pezizomycotina</taxon>
        <taxon>Leotiomycetes</taxon>
        <taxon>Erysiphales</taxon>
        <taxon>Erysiphaceae</taxon>
        <taxon>Golovinomyces</taxon>
    </lineage>
</organism>
<proteinExistence type="predicted"/>
<gene>
    <name evidence="3" type="ORF">GcC1_094009</name>
</gene>
<dbReference type="AlphaFoldDB" id="A0A420ID02"/>
<comment type="caution">
    <text evidence="3">The sequence shown here is derived from an EMBL/GenBank/DDBJ whole genome shotgun (WGS) entry which is preliminary data.</text>
</comment>
<feature type="region of interest" description="Disordered" evidence="1">
    <location>
        <begin position="570"/>
        <end position="605"/>
    </location>
</feature>
<feature type="compositionally biased region" description="Polar residues" evidence="1">
    <location>
        <begin position="111"/>
        <end position="123"/>
    </location>
</feature>
<feature type="transmembrane region" description="Helical" evidence="2">
    <location>
        <begin position="1164"/>
        <end position="1191"/>
    </location>
</feature>
<feature type="compositionally biased region" description="Low complexity" evidence="1">
    <location>
        <begin position="689"/>
        <end position="698"/>
    </location>
</feature>
<evidence type="ECO:0000256" key="1">
    <source>
        <dbReference type="SAM" id="MobiDB-lite"/>
    </source>
</evidence>
<sequence length="1207" mass="137625">MESATNSDDSFTDHLIRPTSSLRPIDKQIMKWKAPGARINISDEDENSESSKSTKYHKSMKVAGPRPEDATKTTNLSQAEDCSDRNSSFNRRGQRNNGGFLLPDFIPRSSSMTHYSSQKYQKTNPKKTHEKTHANTCSDIAAQAETLNPAKIKSSIVQDTKKCRQKTTQPEQAESNTSEITKTRLCMDSAQIVTLALNLNESRKLASRFSMSNNPNLLDNVTDGNLPPQSRHRQTLSEHHSKPDKIERILTQSVKTPESGTDRFNPISINLNSNQGYTYHFSPSTLARSERAKTTFELMALYRRLLNFVSPLKQGPDKLENSKIASSILSDYSENFAPTVSHDSIRLTRNMGRSYNLLQYIRNRKLRARISKSIDGEAQGFGDIERVSRWADDVAKVVSSSCFESPDKISLPKFPGKNLEKAIPDTSPEFCIDEGQKAPIKVRRPRNEWSINPADLIADLYWLEQDENKNIIEDRFGNLIFTKDFESRRLRTDEAQIFKSCLENSSSHRSKEFHFDLRIDTDVSLFKSFKLGAEKRISKASTGSPPYNLNISDPALSLRGSDYIETHLASYQNRTRSRSQSLSSASGRGRRRHRRGAKSNSKSSKNFIDWERNDSYLIKEMLPFGSKLTKKSNDSLKPITDLSSENQHHRRYSTVQGTDTLKNGYQYKQRYDTRGIMPRNSGDYRESMSDSTTSSSPWRRSKRLKDSAITIIEPVLQQARNSIRRQSDELDQKEKRHRSASTTSMNQSTVSKNLRGDSLSSENAFSNLTSESEKRKKNSIYMRRRIKNEQVSGIRGFLRNARNPVSRVSNYFWRKDFATENSSGFAINDSDPEDFTLNQSITQELATNREKMEHSSQDDSTLVLSGKEEISFQQEKLQHFLSDKSTGSNLAELDVCSKGETSQMSPSQSLGQDHFHNEYNDVSPTFSLDQDHILHSDSGTSESSNQRPRSTAISEANARLNAILCQPGNPLKLSPPTGYANLEISDRRRNYSWLSHDRRTTIKDHAMNREIARVRTLLLSSGVKAKEFQRRADNLKKLTTEVDSPYVGMNILAQSPLGRVPTIQRHKLAVKILSEDMKCFSSTWNSSLEDFIQVTSKSLTKRITTLQTQLVEVLTPKTRTAANDADILSRDLVTDHRLALTHVTDQITQIMQRRRARFRWMRRGGWLIVEWVLIGIMWWVWFIVVIIRIFLGSGKLMIRGVKWLFWL</sequence>
<protein>
    <submittedName>
        <fullName evidence="3">Uncharacterized protein</fullName>
    </submittedName>
</protein>
<feature type="region of interest" description="Disordered" evidence="1">
    <location>
        <begin position="111"/>
        <end position="130"/>
    </location>
</feature>
<feature type="compositionally biased region" description="Polar residues" evidence="1">
    <location>
        <begin position="72"/>
        <end position="97"/>
    </location>
</feature>
<keyword evidence="2" id="KW-0812">Transmembrane</keyword>
<feature type="compositionally biased region" description="Low complexity" evidence="1">
    <location>
        <begin position="578"/>
        <end position="587"/>
    </location>
</feature>
<dbReference type="Proteomes" id="UP000285405">
    <property type="component" value="Unassembled WGS sequence"/>
</dbReference>
<feature type="compositionally biased region" description="Basic residues" evidence="1">
    <location>
        <begin position="588"/>
        <end position="597"/>
    </location>
</feature>
<feature type="compositionally biased region" description="Basic and acidic residues" evidence="1">
    <location>
        <begin position="725"/>
        <end position="734"/>
    </location>
</feature>
<feature type="region of interest" description="Disordered" evidence="1">
    <location>
        <begin position="931"/>
        <end position="952"/>
    </location>
</feature>
<accession>A0A420ID02</accession>
<evidence type="ECO:0000313" key="4">
    <source>
        <dbReference type="Proteomes" id="UP000285405"/>
    </source>
</evidence>
<feature type="region of interest" description="Disordered" evidence="1">
    <location>
        <begin position="719"/>
        <end position="781"/>
    </location>
</feature>
<dbReference type="InterPro" id="IPR038769">
    <property type="entry name" value="MTC4"/>
</dbReference>
<reference evidence="3 4" key="1">
    <citation type="journal article" date="2018" name="BMC Genomics">
        <title>Comparative genome analyses reveal sequence features reflecting distinct modes of host-adaptation between dicot and monocot powdery mildew.</title>
        <authorList>
            <person name="Wu Y."/>
            <person name="Ma X."/>
            <person name="Pan Z."/>
            <person name="Kale S.D."/>
            <person name="Song Y."/>
            <person name="King H."/>
            <person name="Zhang Q."/>
            <person name="Presley C."/>
            <person name="Deng X."/>
            <person name="Wei C.I."/>
            <person name="Xiao S."/>
        </authorList>
    </citation>
    <scope>NUCLEOTIDE SEQUENCE [LARGE SCALE GENOMIC DNA]</scope>
    <source>
        <strain evidence="3">UCSC1</strain>
    </source>
</reference>